<proteinExistence type="predicted"/>
<name>A0A9Q1KE61_9CARY</name>
<feature type="coiled-coil region" evidence="1">
    <location>
        <begin position="30"/>
        <end position="57"/>
    </location>
</feature>
<feature type="compositionally biased region" description="Polar residues" evidence="2">
    <location>
        <begin position="130"/>
        <end position="158"/>
    </location>
</feature>
<dbReference type="Proteomes" id="UP001153076">
    <property type="component" value="Unassembled WGS sequence"/>
</dbReference>
<dbReference type="FunFam" id="2.60.40.2700:FF:000001">
    <property type="entry name" value="Transmembrane protein"/>
    <property type="match status" value="1"/>
</dbReference>
<evidence type="ECO:0000313" key="3">
    <source>
        <dbReference type="EMBL" id="KAJ8441198.1"/>
    </source>
</evidence>
<keyword evidence="1" id="KW-0175">Coiled coil</keyword>
<accession>A0A9Q1KE61</accession>
<dbReference type="OrthoDB" id="1937889at2759"/>
<feature type="region of interest" description="Disordered" evidence="2">
    <location>
        <begin position="130"/>
        <end position="175"/>
    </location>
</feature>
<organism evidence="3 4">
    <name type="scientific">Carnegiea gigantea</name>
    <dbReference type="NCBI Taxonomy" id="171969"/>
    <lineage>
        <taxon>Eukaryota</taxon>
        <taxon>Viridiplantae</taxon>
        <taxon>Streptophyta</taxon>
        <taxon>Embryophyta</taxon>
        <taxon>Tracheophyta</taxon>
        <taxon>Spermatophyta</taxon>
        <taxon>Magnoliopsida</taxon>
        <taxon>eudicotyledons</taxon>
        <taxon>Gunneridae</taxon>
        <taxon>Pentapetalae</taxon>
        <taxon>Caryophyllales</taxon>
        <taxon>Cactineae</taxon>
        <taxon>Cactaceae</taxon>
        <taxon>Cactoideae</taxon>
        <taxon>Echinocereeae</taxon>
        <taxon>Carnegiea</taxon>
    </lineage>
</organism>
<comment type="caution">
    <text evidence="3">The sequence shown here is derived from an EMBL/GenBank/DDBJ whole genome shotgun (WGS) entry which is preliminary data.</text>
</comment>
<dbReference type="AlphaFoldDB" id="A0A9Q1KE61"/>
<sequence>MESGGLNDKFRGLTVNDARDNNLSKVLKAVQVAEATIRQQAEESNRLRAELQKRDQELEYLKVDRSVAQRDYSFDTSAEHRQIVSKARETAATVDPLSALVLHQDPMPKSEDFMRPSRVDNQFSVSRSNGNFSTLSGGQTSDNACFSQLSSPSATSFSPGRFPNDREYDPHTNGPAQRLMQVSESEDQSSLQKQVSCFSASNHYSFYSYVKMSCSQPNTILVQKIREHEEEIMQLHRHLTQYSVKEAQIRNEKCVLEKRIAQMRMAFDQQQQDLVDATSKALSYRQDIIEENVRLAYALQDVQRERTTFVSSLLPLLTEYSLQPQVSDAQSIVSNVKLLFRHLQENLLITEARLKESQYQLTPWHSDRSTTNFAAQSRENSSGAALTSSAIGLELVPRPTYSPVNLANSNATDWESRGQNAFQAGAGGLQNAKVDNMGRYSPFASRDSSVQDVSTEVAVNRDDLRARYNRQVKFKDPASSSEVYGAAADLHLNESEYPGAWGSGTSPYSNIDEDSNPAYSPYLQPVLEEPSSSFSEAAEDDVLPAIEGLQISGAACPGRELQACGYSINGTTSCNFEWVRHLEDGSVNYIDGAKQPVYLVNADDVEAYLAIEVQPLDDRKRKGDIVKVFANDHKKITCGKILKLFTITSLR</sequence>
<dbReference type="EMBL" id="JAKOGI010000174">
    <property type="protein sequence ID" value="KAJ8441198.1"/>
    <property type="molecule type" value="Genomic_DNA"/>
</dbReference>
<dbReference type="PANTHER" id="PTHR31149">
    <property type="entry name" value="EXPRESSED PROTEIN"/>
    <property type="match status" value="1"/>
</dbReference>
<evidence type="ECO:0000313" key="4">
    <source>
        <dbReference type="Proteomes" id="UP001153076"/>
    </source>
</evidence>
<reference evidence="3" key="1">
    <citation type="submission" date="2022-04" db="EMBL/GenBank/DDBJ databases">
        <title>Carnegiea gigantea Genome sequencing and assembly v2.</title>
        <authorList>
            <person name="Copetti D."/>
            <person name="Sanderson M.J."/>
            <person name="Burquez A."/>
            <person name="Wojciechowski M.F."/>
        </authorList>
    </citation>
    <scope>NUCLEOTIDE SEQUENCE</scope>
    <source>
        <strain evidence="3">SGP5-SGP5p</strain>
        <tissue evidence="3">Aerial part</tissue>
    </source>
</reference>
<evidence type="ECO:0000256" key="2">
    <source>
        <dbReference type="SAM" id="MobiDB-lite"/>
    </source>
</evidence>
<keyword evidence="4" id="KW-1185">Reference proteome</keyword>
<dbReference type="PANTHER" id="PTHR31149:SF10">
    <property type="entry name" value="OS05G0100900 PROTEIN"/>
    <property type="match status" value="1"/>
</dbReference>
<dbReference type="Gene3D" id="2.60.40.2700">
    <property type="match status" value="1"/>
</dbReference>
<dbReference type="GO" id="GO:0005886">
    <property type="term" value="C:plasma membrane"/>
    <property type="evidence" value="ECO:0007669"/>
    <property type="project" value="TreeGrafter"/>
</dbReference>
<protein>
    <submittedName>
        <fullName evidence="3">Uncharacterized protein</fullName>
    </submittedName>
</protein>
<gene>
    <name evidence="3" type="ORF">Cgig2_024927</name>
</gene>
<evidence type="ECO:0000256" key="1">
    <source>
        <dbReference type="SAM" id="Coils"/>
    </source>
</evidence>